<dbReference type="Proteomes" id="UP000321629">
    <property type="component" value="Unassembled WGS sequence"/>
</dbReference>
<evidence type="ECO:0000256" key="1">
    <source>
        <dbReference type="ARBA" id="ARBA00005051"/>
    </source>
</evidence>
<evidence type="ECO:0000256" key="10">
    <source>
        <dbReference type="ARBA" id="ARBA00029409"/>
    </source>
</evidence>
<dbReference type="PANTHER" id="PTHR43071">
    <property type="entry name" value="2-AMINO-4-HYDROXY-6-HYDROXYMETHYLDIHYDROPTERIDINE PYROPHOSPHOKINASE"/>
    <property type="match status" value="1"/>
</dbReference>
<feature type="domain" description="7,8-dihydro-6-hydroxymethylpterin-pyrophosphokinase" evidence="13">
    <location>
        <begin position="113"/>
        <end position="124"/>
    </location>
</feature>
<evidence type="ECO:0000256" key="9">
    <source>
        <dbReference type="ARBA" id="ARBA00022909"/>
    </source>
</evidence>
<keyword evidence="6" id="KW-0547">Nucleotide-binding</keyword>
<evidence type="ECO:0000256" key="3">
    <source>
        <dbReference type="ARBA" id="ARBA00013253"/>
    </source>
</evidence>
<dbReference type="GO" id="GO:0046656">
    <property type="term" value="P:folic acid biosynthetic process"/>
    <property type="evidence" value="ECO:0007669"/>
    <property type="project" value="UniProtKB-KW"/>
</dbReference>
<dbReference type="GO" id="GO:0005524">
    <property type="term" value="F:ATP binding"/>
    <property type="evidence" value="ECO:0007669"/>
    <property type="project" value="UniProtKB-KW"/>
</dbReference>
<dbReference type="UniPathway" id="UPA00077">
    <property type="reaction ID" value="UER00155"/>
</dbReference>
<dbReference type="InterPro" id="IPR035907">
    <property type="entry name" value="Hppk_sf"/>
</dbReference>
<dbReference type="SUPFAM" id="SSF55083">
    <property type="entry name" value="6-hydroxymethyl-7,8-dihydropterin pyrophosphokinase, HPPK"/>
    <property type="match status" value="1"/>
</dbReference>
<evidence type="ECO:0000313" key="15">
    <source>
        <dbReference type="Proteomes" id="UP000321629"/>
    </source>
</evidence>
<dbReference type="EC" id="2.7.6.3" evidence="3"/>
<evidence type="ECO:0000256" key="4">
    <source>
        <dbReference type="ARBA" id="ARBA00016218"/>
    </source>
</evidence>
<dbReference type="AlphaFoldDB" id="A0A5C7DZ51"/>
<keyword evidence="5 14" id="KW-0808">Transferase</keyword>
<evidence type="ECO:0000256" key="5">
    <source>
        <dbReference type="ARBA" id="ARBA00022679"/>
    </source>
</evidence>
<evidence type="ECO:0000256" key="8">
    <source>
        <dbReference type="ARBA" id="ARBA00022840"/>
    </source>
</evidence>
<reference evidence="14 15" key="1">
    <citation type="submission" date="2019-07" db="EMBL/GenBank/DDBJ databases">
        <title>Rapid identification of Enteric Bacteria from Whole Genome Sequences (WGS) using Average Nucleotide Identity (ANI).</title>
        <authorList>
            <person name="Lane C."/>
        </authorList>
    </citation>
    <scope>NUCLEOTIDE SEQUENCE [LARGE SCALE GENOMIC DNA]</scope>
    <source>
        <strain evidence="14 15">2016D-0084</strain>
    </source>
</reference>
<dbReference type="Pfam" id="PF01288">
    <property type="entry name" value="HPPK"/>
    <property type="match status" value="1"/>
</dbReference>
<organism evidence="14 15">
    <name type="scientific">Campylobacter volucris</name>
    <dbReference type="NCBI Taxonomy" id="1031542"/>
    <lineage>
        <taxon>Bacteria</taxon>
        <taxon>Pseudomonadati</taxon>
        <taxon>Campylobacterota</taxon>
        <taxon>Epsilonproteobacteria</taxon>
        <taxon>Campylobacterales</taxon>
        <taxon>Campylobacteraceae</taxon>
        <taxon>Campylobacter</taxon>
    </lineage>
</organism>
<dbReference type="GO" id="GO:0016301">
    <property type="term" value="F:kinase activity"/>
    <property type="evidence" value="ECO:0007669"/>
    <property type="project" value="UniProtKB-KW"/>
</dbReference>
<dbReference type="Gene3D" id="3.30.70.560">
    <property type="entry name" value="7,8-Dihydro-6-hydroxymethylpterin-pyrophosphokinase HPPK"/>
    <property type="match status" value="1"/>
</dbReference>
<keyword evidence="7 14" id="KW-0418">Kinase</keyword>
<comment type="similarity">
    <text evidence="2">Belongs to the HPPK family.</text>
</comment>
<keyword evidence="9" id="KW-0289">Folate biosynthesis</keyword>
<comment type="pathway">
    <text evidence="1">Cofactor biosynthesis; tetrahydrofolate biosynthesis; 2-amino-4-hydroxy-6-hydroxymethyl-7,8-dihydropteridine diphosphate from 7,8-dihydroneopterin triphosphate: step 4/4.</text>
</comment>
<dbReference type="RefSeq" id="WP_147556081.1">
    <property type="nucleotide sequence ID" value="NZ_VOWJ01000033.1"/>
</dbReference>
<evidence type="ECO:0000256" key="12">
    <source>
        <dbReference type="ARBA" id="ARBA00033413"/>
    </source>
</evidence>
<dbReference type="GO" id="GO:0003848">
    <property type="term" value="F:2-amino-4-hydroxy-6-hydroxymethyldihydropteridine diphosphokinase activity"/>
    <property type="evidence" value="ECO:0007669"/>
    <property type="project" value="UniProtKB-EC"/>
</dbReference>
<evidence type="ECO:0000256" key="11">
    <source>
        <dbReference type="ARBA" id="ARBA00029766"/>
    </source>
</evidence>
<comment type="caution">
    <text evidence="14">The sequence shown here is derived from an EMBL/GenBank/DDBJ whole genome shotgun (WGS) entry which is preliminary data.</text>
</comment>
<accession>A0A5C7DZ51</accession>
<evidence type="ECO:0000259" key="13">
    <source>
        <dbReference type="PROSITE" id="PS00794"/>
    </source>
</evidence>
<dbReference type="PANTHER" id="PTHR43071:SF1">
    <property type="entry name" value="2-AMINO-4-HYDROXY-6-HYDROXYMETHYLDIHYDROPTERIDINE PYROPHOSPHOKINASE"/>
    <property type="match status" value="1"/>
</dbReference>
<dbReference type="PROSITE" id="PS00794">
    <property type="entry name" value="HPPK"/>
    <property type="match status" value="1"/>
</dbReference>
<evidence type="ECO:0000313" key="14">
    <source>
        <dbReference type="EMBL" id="TXE85803.1"/>
    </source>
</evidence>
<gene>
    <name evidence="14" type="primary">folK</name>
    <name evidence="14" type="ORF">FPD38_07395</name>
</gene>
<evidence type="ECO:0000256" key="7">
    <source>
        <dbReference type="ARBA" id="ARBA00022777"/>
    </source>
</evidence>
<dbReference type="NCBIfam" id="TIGR01498">
    <property type="entry name" value="folK"/>
    <property type="match status" value="1"/>
</dbReference>
<keyword evidence="8" id="KW-0067">ATP-binding</keyword>
<evidence type="ECO:0000256" key="6">
    <source>
        <dbReference type="ARBA" id="ARBA00022741"/>
    </source>
</evidence>
<evidence type="ECO:0000256" key="2">
    <source>
        <dbReference type="ARBA" id="ARBA00005810"/>
    </source>
</evidence>
<dbReference type="GO" id="GO:0046654">
    <property type="term" value="P:tetrahydrofolate biosynthetic process"/>
    <property type="evidence" value="ECO:0007669"/>
    <property type="project" value="UniProtKB-UniPathway"/>
</dbReference>
<dbReference type="EMBL" id="VOWJ01000033">
    <property type="protein sequence ID" value="TXE85803.1"/>
    <property type="molecule type" value="Genomic_DNA"/>
</dbReference>
<protein>
    <recommendedName>
        <fullName evidence="4">2-amino-4-hydroxy-6-hydroxymethyldihydropteridine pyrophosphokinase</fullName>
        <ecNumber evidence="3">2.7.6.3</ecNumber>
    </recommendedName>
    <alternativeName>
        <fullName evidence="11">6-hydroxymethyl-7,8-dihydropterin pyrophosphokinase</fullName>
    </alternativeName>
    <alternativeName>
        <fullName evidence="12">7,8-dihydro-6-hydroxymethylpterin-pyrophosphokinase</fullName>
    </alternativeName>
</protein>
<dbReference type="InterPro" id="IPR000550">
    <property type="entry name" value="Hppk"/>
</dbReference>
<name>A0A5C7DZ51_9BACT</name>
<proteinExistence type="inferred from homology"/>
<sequence length="157" mass="18414">MLIKGARRIEKNRFFPFYSSNGKRGKYIAIIGLGSNIEDEKKRFLALFRILMQDRRLQILQTSPFLINKAFGFENQKDFTNAVMIVSTSLHARALLKVLFFYEFKFKRKRTFKNAPRTLDLDLLYFSKKARKDEYCTVPHIGVNDRISVTLPLGLLR</sequence>
<comment type="function">
    <text evidence="10">Catalyzes the transfer of pyrophosphate from adenosine triphosphate (ATP) to 6-hydroxymethyl-7,8-dihydropterin, an enzymatic step in folate biosynthesis pathway.</text>
</comment>
<dbReference type="CDD" id="cd00483">
    <property type="entry name" value="HPPK"/>
    <property type="match status" value="1"/>
</dbReference>